<protein>
    <submittedName>
        <fullName evidence="2">FBD-associated F-box protein</fullName>
    </submittedName>
</protein>
<dbReference type="PANTHER" id="PTHR32212">
    <property type="entry name" value="CYCLIN-LIKE F-BOX"/>
    <property type="match status" value="1"/>
</dbReference>
<dbReference type="InterPro" id="IPR036047">
    <property type="entry name" value="F-box-like_dom_sf"/>
</dbReference>
<evidence type="ECO:0000313" key="2">
    <source>
        <dbReference type="EMBL" id="KAL1195217.1"/>
    </source>
</evidence>
<dbReference type="InterPro" id="IPR001810">
    <property type="entry name" value="F-box_dom"/>
</dbReference>
<name>A0ABD0ZKQ5_CARAN</name>
<sequence length="134" mass="15329">MDMISQLSDELLLTILSLLPTTNDVVATMVLSKRWKFLWMFVPKLVYDDSYQNIEYARFSRFVDRSLFLHEAPVIKTLHFKLGEICGAEDIRVWIKAAEKSLWVGCLSSSTALLVHLQPYFQGACTQGVECLSH</sequence>
<dbReference type="PANTHER" id="PTHR32212:SF264">
    <property type="entry name" value="F-BOX DOMAIN-CONTAINING PROTEIN"/>
    <property type="match status" value="1"/>
</dbReference>
<gene>
    <name evidence="2" type="ORF">V5N11_029129</name>
</gene>
<dbReference type="Gene3D" id="1.20.1280.50">
    <property type="match status" value="1"/>
</dbReference>
<keyword evidence="3" id="KW-1185">Reference proteome</keyword>
<organism evidence="2 3">
    <name type="scientific">Cardamine amara subsp. amara</name>
    <dbReference type="NCBI Taxonomy" id="228776"/>
    <lineage>
        <taxon>Eukaryota</taxon>
        <taxon>Viridiplantae</taxon>
        <taxon>Streptophyta</taxon>
        <taxon>Embryophyta</taxon>
        <taxon>Tracheophyta</taxon>
        <taxon>Spermatophyta</taxon>
        <taxon>Magnoliopsida</taxon>
        <taxon>eudicotyledons</taxon>
        <taxon>Gunneridae</taxon>
        <taxon>Pentapetalae</taxon>
        <taxon>rosids</taxon>
        <taxon>malvids</taxon>
        <taxon>Brassicales</taxon>
        <taxon>Brassicaceae</taxon>
        <taxon>Cardamineae</taxon>
        <taxon>Cardamine</taxon>
    </lineage>
</organism>
<reference evidence="2 3" key="1">
    <citation type="submission" date="2024-04" db="EMBL/GenBank/DDBJ databases">
        <title>Genome assembly C_amara_ONT_v2.</title>
        <authorList>
            <person name="Yant L."/>
            <person name="Moore C."/>
            <person name="Slenker M."/>
        </authorList>
    </citation>
    <scope>NUCLEOTIDE SEQUENCE [LARGE SCALE GENOMIC DNA]</scope>
    <source>
        <tissue evidence="2">Leaf</tissue>
    </source>
</reference>
<dbReference type="EMBL" id="JBANAX010000732">
    <property type="protein sequence ID" value="KAL1195217.1"/>
    <property type="molecule type" value="Genomic_DNA"/>
</dbReference>
<evidence type="ECO:0000259" key="1">
    <source>
        <dbReference type="Pfam" id="PF00646"/>
    </source>
</evidence>
<comment type="caution">
    <text evidence="2">The sequence shown here is derived from an EMBL/GenBank/DDBJ whole genome shotgun (WGS) entry which is preliminary data.</text>
</comment>
<proteinExistence type="predicted"/>
<feature type="domain" description="F-box" evidence="1">
    <location>
        <begin position="4"/>
        <end position="40"/>
    </location>
</feature>
<dbReference type="Pfam" id="PF00646">
    <property type="entry name" value="F-box"/>
    <property type="match status" value="1"/>
</dbReference>
<dbReference type="Proteomes" id="UP001558713">
    <property type="component" value="Unassembled WGS sequence"/>
</dbReference>
<dbReference type="AlphaFoldDB" id="A0ABD0ZKQ5"/>
<dbReference type="SUPFAM" id="SSF81383">
    <property type="entry name" value="F-box domain"/>
    <property type="match status" value="1"/>
</dbReference>
<accession>A0ABD0ZKQ5</accession>
<evidence type="ECO:0000313" key="3">
    <source>
        <dbReference type="Proteomes" id="UP001558713"/>
    </source>
</evidence>